<dbReference type="SMART" id="SM00450">
    <property type="entry name" value="RHOD"/>
    <property type="match status" value="1"/>
</dbReference>
<dbReference type="PANTHER" id="PTHR43268:SF3">
    <property type="entry name" value="RHODANESE-LIKE DOMAIN-CONTAINING PROTEIN 7-RELATED"/>
    <property type="match status" value="1"/>
</dbReference>
<keyword evidence="1" id="KW-0560">Oxidoreductase</keyword>
<accession>A0A1K2H662</accession>
<comment type="similarity">
    <text evidence="1">Belongs to the TrhO family.</text>
</comment>
<dbReference type="GO" id="GO:0006400">
    <property type="term" value="P:tRNA modification"/>
    <property type="evidence" value="ECO:0007669"/>
    <property type="project" value="UniProtKB-UniRule"/>
</dbReference>
<keyword evidence="4" id="KW-1185">Reference proteome</keyword>
<dbReference type="EC" id="1.14.-.-" evidence="1"/>
<dbReference type="PANTHER" id="PTHR43268">
    <property type="entry name" value="THIOSULFATE SULFURTRANSFERASE/RHODANESE-LIKE DOMAIN-CONTAINING PROTEIN 2"/>
    <property type="match status" value="1"/>
</dbReference>
<dbReference type="InterPro" id="IPR001763">
    <property type="entry name" value="Rhodanese-like_dom"/>
</dbReference>
<dbReference type="AlphaFoldDB" id="A0A1K2H662"/>
<keyword evidence="1" id="KW-0819">tRNA processing</keyword>
<comment type="function">
    <text evidence="1">Catalyzes oxygen-dependent 5-hydroxyuridine (ho5U) modification at position 34 in tRNAs.</text>
</comment>
<dbReference type="GO" id="GO:0016705">
    <property type="term" value="F:oxidoreductase activity, acting on paired donors, with incorporation or reduction of molecular oxygen"/>
    <property type="evidence" value="ECO:0007669"/>
    <property type="project" value="UniProtKB-UniRule"/>
</dbReference>
<dbReference type="Proteomes" id="UP000186513">
    <property type="component" value="Unassembled WGS sequence"/>
</dbReference>
<dbReference type="EMBL" id="FPKR01000001">
    <property type="protein sequence ID" value="SFZ70951.1"/>
    <property type="molecule type" value="Genomic_DNA"/>
</dbReference>
<dbReference type="RefSeq" id="WP_072426885.1">
    <property type="nucleotide sequence ID" value="NZ_FPKR01000001.1"/>
</dbReference>
<dbReference type="NCBIfam" id="NF001136">
    <property type="entry name" value="PRK00142.1-4"/>
    <property type="match status" value="1"/>
</dbReference>
<reference evidence="3 4" key="1">
    <citation type="submission" date="2016-11" db="EMBL/GenBank/DDBJ databases">
        <authorList>
            <person name="Jaros S."/>
            <person name="Januszkiewicz K."/>
            <person name="Wedrychowicz H."/>
        </authorList>
    </citation>
    <scope>NUCLEOTIDE SEQUENCE [LARGE SCALE GENOMIC DNA]</scope>
    <source>
        <strain evidence="3 4">DSM 18899</strain>
    </source>
</reference>
<evidence type="ECO:0000259" key="2">
    <source>
        <dbReference type="PROSITE" id="PS50206"/>
    </source>
</evidence>
<organism evidence="3 4">
    <name type="scientific">Chitinimonas taiwanensis DSM 18899</name>
    <dbReference type="NCBI Taxonomy" id="1121279"/>
    <lineage>
        <taxon>Bacteria</taxon>
        <taxon>Pseudomonadati</taxon>
        <taxon>Pseudomonadota</taxon>
        <taxon>Betaproteobacteria</taxon>
        <taxon>Neisseriales</taxon>
        <taxon>Chitinibacteraceae</taxon>
        <taxon>Chitinimonas</taxon>
    </lineage>
</organism>
<dbReference type="SUPFAM" id="SSF52821">
    <property type="entry name" value="Rhodanese/Cell cycle control phosphatase"/>
    <property type="match status" value="1"/>
</dbReference>
<dbReference type="Gene3D" id="3.40.250.10">
    <property type="entry name" value="Rhodanese-like domain"/>
    <property type="match status" value="1"/>
</dbReference>
<dbReference type="HAMAP" id="MF_00469">
    <property type="entry name" value="TrhO"/>
    <property type="match status" value="1"/>
</dbReference>
<dbReference type="PROSITE" id="PS50206">
    <property type="entry name" value="RHODANESE_3"/>
    <property type="match status" value="1"/>
</dbReference>
<gene>
    <name evidence="1" type="primary">trhO</name>
    <name evidence="3" type="ORF">SAMN02745887_00358</name>
</gene>
<proteinExistence type="inferred from homology"/>
<dbReference type="CDD" id="cd01518">
    <property type="entry name" value="RHOD_YceA"/>
    <property type="match status" value="1"/>
</dbReference>
<dbReference type="InterPro" id="IPR040503">
    <property type="entry name" value="TRHO_N"/>
</dbReference>
<dbReference type="Pfam" id="PF17773">
    <property type="entry name" value="UPF0176_N"/>
    <property type="match status" value="1"/>
</dbReference>
<dbReference type="OrthoDB" id="9778326at2"/>
<dbReference type="Pfam" id="PF00581">
    <property type="entry name" value="Rhodanese"/>
    <property type="match status" value="1"/>
</dbReference>
<comment type="catalytic activity">
    <reaction evidence="1">
        <text>uridine(34) in tRNA + AH2 + O2 = 5-hydroxyuridine(34) in tRNA + A + H2O</text>
        <dbReference type="Rhea" id="RHEA:64224"/>
        <dbReference type="Rhea" id="RHEA-COMP:11727"/>
        <dbReference type="Rhea" id="RHEA-COMP:13381"/>
        <dbReference type="ChEBI" id="CHEBI:13193"/>
        <dbReference type="ChEBI" id="CHEBI:15377"/>
        <dbReference type="ChEBI" id="CHEBI:15379"/>
        <dbReference type="ChEBI" id="CHEBI:17499"/>
        <dbReference type="ChEBI" id="CHEBI:65315"/>
        <dbReference type="ChEBI" id="CHEBI:136877"/>
    </reaction>
</comment>
<protein>
    <recommendedName>
        <fullName evidence="1">tRNA uridine(34) hydroxylase</fullName>
        <ecNumber evidence="1">1.14.-.-</ecNumber>
    </recommendedName>
    <alternativeName>
        <fullName evidence="1">tRNA hydroxylation protein O</fullName>
    </alternativeName>
</protein>
<evidence type="ECO:0000313" key="4">
    <source>
        <dbReference type="Proteomes" id="UP000186513"/>
    </source>
</evidence>
<dbReference type="InterPro" id="IPR020936">
    <property type="entry name" value="TrhO"/>
</dbReference>
<dbReference type="STRING" id="1121279.SAMN02745887_00358"/>
<sequence length="320" mass="35985">MSVQQTGPIVVAALYQFVTLDDIDTLRQPLLDCMLANGVKGTLLLAHEGINGTVSASRAGIDGLLAWLKTDPRFAGLDHKESYCDTQPFYRTKVKLKKEIVTMGVPNVDPNKQVGTYVEPQDWNALISDPEVLLIDTRNDYEVAIGTFKGAIDPKTETFREFPDYVQQHFDPKKHKKVAMFCTGGIRCEKASSYMLGVGFEEVYHLKGGILKYMETVPQAESLWEGDCFVFDNRVTVRHDLSKGDYELCHACREPVSAQERQSPHYVAGISCPHCWDKLSEKTRASARERQKQIELALARGEPHPMGYDARAAHYARQED</sequence>
<dbReference type="InterPro" id="IPR036873">
    <property type="entry name" value="Rhodanese-like_dom_sf"/>
</dbReference>
<evidence type="ECO:0000313" key="3">
    <source>
        <dbReference type="EMBL" id="SFZ70951.1"/>
    </source>
</evidence>
<name>A0A1K2H662_9NEIS</name>
<evidence type="ECO:0000256" key="1">
    <source>
        <dbReference type="HAMAP-Rule" id="MF_00469"/>
    </source>
</evidence>
<dbReference type="Gene3D" id="3.30.70.100">
    <property type="match status" value="1"/>
</dbReference>
<feature type="domain" description="Rhodanese" evidence="2">
    <location>
        <begin position="128"/>
        <end position="222"/>
    </location>
</feature>